<reference evidence="3" key="1">
    <citation type="submission" date="2016-11" db="UniProtKB">
        <authorList>
            <consortium name="WormBaseParasite"/>
        </authorList>
    </citation>
    <scope>IDENTIFICATION</scope>
</reference>
<organism evidence="2 3">
    <name type="scientific">Macrostomum lignano</name>
    <dbReference type="NCBI Taxonomy" id="282301"/>
    <lineage>
        <taxon>Eukaryota</taxon>
        <taxon>Metazoa</taxon>
        <taxon>Spiralia</taxon>
        <taxon>Lophotrochozoa</taxon>
        <taxon>Platyhelminthes</taxon>
        <taxon>Rhabditophora</taxon>
        <taxon>Macrostomorpha</taxon>
        <taxon>Macrostomida</taxon>
        <taxon>Macrostomidae</taxon>
        <taxon>Macrostomum</taxon>
    </lineage>
</organism>
<dbReference type="InterPro" id="IPR045632">
    <property type="entry name" value="DUF6314"/>
</dbReference>
<keyword evidence="2" id="KW-1185">Reference proteome</keyword>
<proteinExistence type="predicted"/>
<dbReference type="Pfam" id="PF19834">
    <property type="entry name" value="DUF6314"/>
    <property type="match status" value="1"/>
</dbReference>
<sequence length="194" mass="20901">RKLASPAASAPAAAAAAVFRGLRDSRWRFVRRVSGRPQSVEAEGEAAFESFEASASRWSCLAYRESGWMRSLTAGDAAADWLPVSARYRYVLDGGAGGGLSVHFADPDSSDADPPDTWRLFHRVEFSDEAAAAAAAAGSPVELTAGGRHLCSADLYLADYRFRFHGDRLTEFSIAYTVRGPAKDYVSSTQFQPA</sequence>
<dbReference type="AlphaFoldDB" id="A0A1I8G8V4"/>
<evidence type="ECO:0000313" key="2">
    <source>
        <dbReference type="Proteomes" id="UP000095280"/>
    </source>
</evidence>
<dbReference type="Proteomes" id="UP000095280">
    <property type="component" value="Unplaced"/>
</dbReference>
<accession>A0A1I8G8V4</accession>
<evidence type="ECO:0000259" key="1">
    <source>
        <dbReference type="Pfam" id="PF19834"/>
    </source>
</evidence>
<evidence type="ECO:0000313" key="3">
    <source>
        <dbReference type="WBParaSite" id="maker-uti_cns_0001151-snap-gene-1.4-mRNA-1"/>
    </source>
</evidence>
<name>A0A1I8G8V4_9PLAT</name>
<dbReference type="WBParaSite" id="maker-uti_cns_0001151-snap-gene-1.4-mRNA-1">
    <property type="protein sequence ID" value="maker-uti_cns_0001151-snap-gene-1.4-mRNA-1"/>
    <property type="gene ID" value="maker-uti_cns_0001151-snap-gene-1.4"/>
</dbReference>
<feature type="domain" description="DUF6314" evidence="1">
    <location>
        <begin position="25"/>
        <end position="192"/>
    </location>
</feature>
<protein>
    <submittedName>
        <fullName evidence="3">DUF6314 domain-containing protein</fullName>
    </submittedName>
</protein>